<name>A0A7W4YHY9_LEIAQ</name>
<dbReference type="Proteomes" id="UP000538196">
    <property type="component" value="Unassembled WGS sequence"/>
</dbReference>
<gene>
    <name evidence="2" type="ORF">FHX33_001173</name>
</gene>
<reference evidence="2 3" key="1">
    <citation type="submission" date="2020-08" db="EMBL/GenBank/DDBJ databases">
        <title>Sequencing the genomes of 1000 actinobacteria strains.</title>
        <authorList>
            <person name="Klenk H.-P."/>
        </authorList>
    </citation>
    <scope>NUCLEOTIDE SEQUENCE [LARGE SCALE GENOMIC DNA]</scope>
    <source>
        <strain evidence="2 3">DSM 20146</strain>
    </source>
</reference>
<dbReference type="EMBL" id="JACHVP010000001">
    <property type="protein sequence ID" value="MBB2966441.1"/>
    <property type="molecule type" value="Genomic_DNA"/>
</dbReference>
<dbReference type="InterPro" id="IPR025487">
    <property type="entry name" value="DUF4379"/>
</dbReference>
<protein>
    <recommendedName>
        <fullName evidence="1">Treble clef zinc finger domain-containing protein</fullName>
    </recommendedName>
</protein>
<accession>A0A7W4YHY9</accession>
<organism evidence="2 3">
    <name type="scientific">Leifsonia aquatica</name>
    <name type="common">Corynebacterium aquaticum</name>
    <dbReference type="NCBI Taxonomy" id="144185"/>
    <lineage>
        <taxon>Bacteria</taxon>
        <taxon>Bacillati</taxon>
        <taxon>Actinomycetota</taxon>
        <taxon>Actinomycetes</taxon>
        <taxon>Micrococcales</taxon>
        <taxon>Microbacteriaceae</taxon>
        <taxon>Leifsonia</taxon>
    </lineage>
</organism>
<feature type="domain" description="Treble clef zinc finger" evidence="1">
    <location>
        <begin position="37"/>
        <end position="98"/>
    </location>
</feature>
<dbReference type="Pfam" id="PF14311">
    <property type="entry name" value="DUF4379"/>
    <property type="match status" value="1"/>
</dbReference>
<evidence type="ECO:0000313" key="3">
    <source>
        <dbReference type="Proteomes" id="UP000538196"/>
    </source>
</evidence>
<sequence length="356" mass="40054">MPENVEQWWARRQWSKGTAVPYAVGRYRPDWERYPTLVRQYHPDLNHGIVLTQVPPGADVYLLWECDSGHQFIATPAEQRARPGGTRRRSAWCPFCSEAAAPRRVRPAADPEARPHLCGHPRDPRRLEHDPDDDRCWLCRRLDRTSMTREQLVALAAPGSRVAVTNENSSAATHSWQCAEGHPAFRASIERIIDGRRCPVCRHAKEGAGQLPVGAAFHSRFAPTPASAAEPELKQRLAERLDVDLSRNAVRVARPFHSHLEVWPDILIPELQVAIEYDTTGRHGLEHVGPREASDRTKDRLLRAAGWEVVRVRCGKLQPLGPYDIVAGGVSATVVDRILDRLGEIRGELLVAAYRR</sequence>
<dbReference type="RefSeq" id="WP_183428268.1">
    <property type="nucleotide sequence ID" value="NZ_JACHVP010000001.1"/>
</dbReference>
<evidence type="ECO:0000259" key="1">
    <source>
        <dbReference type="Pfam" id="PF14311"/>
    </source>
</evidence>
<comment type="caution">
    <text evidence="2">The sequence shown here is derived from an EMBL/GenBank/DDBJ whole genome shotgun (WGS) entry which is preliminary data.</text>
</comment>
<dbReference type="AlphaFoldDB" id="A0A7W4YHY9"/>
<keyword evidence="3" id="KW-1185">Reference proteome</keyword>
<evidence type="ECO:0000313" key="2">
    <source>
        <dbReference type="EMBL" id="MBB2966441.1"/>
    </source>
</evidence>
<proteinExistence type="predicted"/>